<organism evidence="1 2">
    <name type="scientific">Cardiocondyla obscurior</name>
    <dbReference type="NCBI Taxonomy" id="286306"/>
    <lineage>
        <taxon>Eukaryota</taxon>
        <taxon>Metazoa</taxon>
        <taxon>Ecdysozoa</taxon>
        <taxon>Arthropoda</taxon>
        <taxon>Hexapoda</taxon>
        <taxon>Insecta</taxon>
        <taxon>Pterygota</taxon>
        <taxon>Neoptera</taxon>
        <taxon>Endopterygota</taxon>
        <taxon>Hymenoptera</taxon>
        <taxon>Apocrita</taxon>
        <taxon>Aculeata</taxon>
        <taxon>Formicoidea</taxon>
        <taxon>Formicidae</taxon>
        <taxon>Myrmicinae</taxon>
        <taxon>Cardiocondyla</taxon>
    </lineage>
</organism>
<protein>
    <submittedName>
        <fullName evidence="1">Uncharacterized protein</fullName>
    </submittedName>
</protein>
<reference evidence="1 2" key="1">
    <citation type="submission" date="2023-03" db="EMBL/GenBank/DDBJ databases">
        <title>High recombination rates correlate with genetic variation in Cardiocondyla obscurior ants.</title>
        <authorList>
            <person name="Errbii M."/>
        </authorList>
    </citation>
    <scope>NUCLEOTIDE SEQUENCE [LARGE SCALE GENOMIC DNA]</scope>
    <source>
        <strain evidence="1">Alpha-2009</strain>
        <tissue evidence="1">Whole body</tissue>
    </source>
</reference>
<gene>
    <name evidence="1" type="ORF">PUN28_005103</name>
</gene>
<evidence type="ECO:0000313" key="1">
    <source>
        <dbReference type="EMBL" id="KAL0126508.1"/>
    </source>
</evidence>
<evidence type="ECO:0000313" key="2">
    <source>
        <dbReference type="Proteomes" id="UP001430953"/>
    </source>
</evidence>
<comment type="caution">
    <text evidence="1">The sequence shown here is derived from an EMBL/GenBank/DDBJ whole genome shotgun (WGS) entry which is preliminary data.</text>
</comment>
<dbReference type="AlphaFoldDB" id="A0AAW2GER0"/>
<keyword evidence="2" id="KW-1185">Reference proteome</keyword>
<name>A0AAW2GER0_9HYME</name>
<dbReference type="Proteomes" id="UP001430953">
    <property type="component" value="Unassembled WGS sequence"/>
</dbReference>
<dbReference type="EMBL" id="JADYXP020000004">
    <property type="protein sequence ID" value="KAL0126508.1"/>
    <property type="molecule type" value="Genomic_DNA"/>
</dbReference>
<proteinExistence type="predicted"/>
<sequence length="77" mass="8914">MSGWSFFNDRVLSTTEKLQTLDQISKRDKARLIGTPKLARIKLSAIVQLASEKSCRSNKSFTRRKFKRPSRVPAFRE</sequence>
<accession>A0AAW2GER0</accession>